<accession>E6QW15</accession>
<sequence>MYQLNVSAVTNTATVGSYGYVERGISVSIAQ</sequence>
<reference evidence="1" key="1">
    <citation type="submission" date="2009-10" db="EMBL/GenBank/DDBJ databases">
        <title>Diversity of trophic interactions inside an arsenic-rich microbial ecosystem.</title>
        <authorList>
            <person name="Bertin P.N."/>
            <person name="Heinrich-Salmeron A."/>
            <person name="Pelletier E."/>
            <person name="Goulhen-Chollet F."/>
            <person name="Arsene-Ploetze F."/>
            <person name="Gallien S."/>
            <person name="Calteau A."/>
            <person name="Vallenet D."/>
            <person name="Casiot C."/>
            <person name="Chane-Woon-Ming B."/>
            <person name="Giloteaux L."/>
            <person name="Barakat M."/>
            <person name="Bonnefoy V."/>
            <person name="Bruneel O."/>
            <person name="Chandler M."/>
            <person name="Cleiss J."/>
            <person name="Duran R."/>
            <person name="Elbaz-Poulichet F."/>
            <person name="Fonknechten N."/>
            <person name="Lauga B."/>
            <person name="Mornico D."/>
            <person name="Ortet P."/>
            <person name="Schaeffer C."/>
            <person name="Siguier P."/>
            <person name="Alexander Thil Smith A."/>
            <person name="Van Dorsselaer A."/>
            <person name="Weissenbach J."/>
            <person name="Medigue C."/>
            <person name="Le Paslier D."/>
        </authorList>
    </citation>
    <scope>NUCLEOTIDE SEQUENCE</scope>
</reference>
<proteinExistence type="predicted"/>
<name>E6QW15_9ZZZZ</name>
<dbReference type="AlphaFoldDB" id="E6QW15"/>
<evidence type="ECO:0000313" key="1">
    <source>
        <dbReference type="EMBL" id="CBI11438.1"/>
    </source>
</evidence>
<comment type="caution">
    <text evidence="1">The sequence shown here is derived from an EMBL/GenBank/DDBJ whole genome shotgun (WGS) entry which is preliminary data.</text>
</comment>
<gene>
    <name evidence="1" type="ORF">CARN7_2267</name>
</gene>
<dbReference type="EMBL" id="CABR01000144">
    <property type="protein sequence ID" value="CBI11438.1"/>
    <property type="molecule type" value="Genomic_DNA"/>
</dbReference>
<protein>
    <submittedName>
        <fullName evidence="1">Uncharacterized protein</fullName>
    </submittedName>
</protein>
<organism evidence="1">
    <name type="scientific">mine drainage metagenome</name>
    <dbReference type="NCBI Taxonomy" id="410659"/>
    <lineage>
        <taxon>unclassified sequences</taxon>
        <taxon>metagenomes</taxon>
        <taxon>ecological metagenomes</taxon>
    </lineage>
</organism>